<name>A0A4Y2T677_ARAVE</name>
<evidence type="ECO:0000313" key="2">
    <source>
        <dbReference type="Proteomes" id="UP000499080"/>
    </source>
</evidence>
<sequence length="96" mass="10763">MYFILGDSLFLKLRACNINTINKSMRKLPLIVTYCYEPGMSLSSNVSPIGKRHLQRFYGDAGPMEAIDPPPDLGDKTEVLENARIFSLSLLGAKLW</sequence>
<keyword evidence="2" id="KW-1185">Reference proteome</keyword>
<protein>
    <submittedName>
        <fullName evidence="1">Uncharacterized protein</fullName>
    </submittedName>
</protein>
<organism evidence="1 2">
    <name type="scientific">Araneus ventricosus</name>
    <name type="common">Orbweaver spider</name>
    <name type="synonym">Epeira ventricosa</name>
    <dbReference type="NCBI Taxonomy" id="182803"/>
    <lineage>
        <taxon>Eukaryota</taxon>
        <taxon>Metazoa</taxon>
        <taxon>Ecdysozoa</taxon>
        <taxon>Arthropoda</taxon>
        <taxon>Chelicerata</taxon>
        <taxon>Arachnida</taxon>
        <taxon>Araneae</taxon>
        <taxon>Araneomorphae</taxon>
        <taxon>Entelegynae</taxon>
        <taxon>Araneoidea</taxon>
        <taxon>Araneidae</taxon>
        <taxon>Araneus</taxon>
    </lineage>
</organism>
<comment type="caution">
    <text evidence="1">The sequence shown here is derived from an EMBL/GenBank/DDBJ whole genome shotgun (WGS) entry which is preliminary data.</text>
</comment>
<reference evidence="1 2" key="1">
    <citation type="journal article" date="2019" name="Sci. Rep.">
        <title>Orb-weaving spider Araneus ventricosus genome elucidates the spidroin gene catalogue.</title>
        <authorList>
            <person name="Kono N."/>
            <person name="Nakamura H."/>
            <person name="Ohtoshi R."/>
            <person name="Moran D.A.P."/>
            <person name="Shinohara A."/>
            <person name="Yoshida Y."/>
            <person name="Fujiwara M."/>
            <person name="Mori M."/>
            <person name="Tomita M."/>
            <person name="Arakawa K."/>
        </authorList>
    </citation>
    <scope>NUCLEOTIDE SEQUENCE [LARGE SCALE GENOMIC DNA]</scope>
</reference>
<dbReference type="Proteomes" id="UP000499080">
    <property type="component" value="Unassembled WGS sequence"/>
</dbReference>
<accession>A0A4Y2T677</accession>
<proteinExistence type="predicted"/>
<gene>
    <name evidence="1" type="ORF">AVEN_64754_1</name>
</gene>
<dbReference type="EMBL" id="BGPR01025805">
    <property type="protein sequence ID" value="GBN95006.1"/>
    <property type="molecule type" value="Genomic_DNA"/>
</dbReference>
<dbReference type="AlphaFoldDB" id="A0A4Y2T677"/>
<evidence type="ECO:0000313" key="1">
    <source>
        <dbReference type="EMBL" id="GBN95006.1"/>
    </source>
</evidence>